<accession>A0A9X2TCQ3</accession>
<reference evidence="3" key="1">
    <citation type="submission" date="2022-08" db="EMBL/GenBank/DDBJ databases">
        <title>Genomic Encyclopedia of Type Strains, Phase V (KMG-V): Genome sequencing to study the core and pangenomes of soil and plant-associated prokaryotes.</title>
        <authorList>
            <person name="Whitman W."/>
        </authorList>
    </citation>
    <scope>NUCLEOTIDE SEQUENCE</scope>
    <source>
        <strain evidence="3">0</strain>
    </source>
</reference>
<evidence type="ECO:0000313" key="4">
    <source>
        <dbReference type="Proteomes" id="UP001155027"/>
    </source>
</evidence>
<evidence type="ECO:0000256" key="2">
    <source>
        <dbReference type="SAM" id="Phobius"/>
    </source>
</evidence>
<gene>
    <name evidence="3" type="ORF">GGP71_000125</name>
</gene>
<dbReference type="Proteomes" id="UP001155027">
    <property type="component" value="Unassembled WGS sequence"/>
</dbReference>
<evidence type="ECO:0000256" key="1">
    <source>
        <dbReference type="SAM" id="Coils"/>
    </source>
</evidence>
<dbReference type="EMBL" id="JANUAU010000001">
    <property type="protein sequence ID" value="MCS3676229.1"/>
    <property type="molecule type" value="Genomic_DNA"/>
</dbReference>
<dbReference type="RefSeq" id="WP_259079086.1">
    <property type="nucleotide sequence ID" value="NZ_JANUAU010000001.1"/>
</dbReference>
<evidence type="ECO:0000313" key="3">
    <source>
        <dbReference type="EMBL" id="MCS3676229.1"/>
    </source>
</evidence>
<keyword evidence="2" id="KW-0812">Transmembrane</keyword>
<sequence length="227" mass="25707">MDIILVLFDVLGFALLQESPSKPESPPQCEVAFLGCDVSISTLVAAVSAIAAAASLYFAFRQTRANIEANRNDKRARAAEIKHRYYDAMVSSRVLPIVDSYRESVSKVVKNHKKEIENLHEENASSERLHKQVQKMGDEFQTIHYQMIRKISEPLESWGEEEITSKVREKAKSIEDEVANMVPSIMHRESKDPDIIGKINEITGKIERNIRDYDPLVQAFGDDYPGK</sequence>
<feature type="coiled-coil region" evidence="1">
    <location>
        <begin position="102"/>
        <end position="136"/>
    </location>
</feature>
<feature type="transmembrane region" description="Helical" evidence="2">
    <location>
        <begin position="40"/>
        <end position="60"/>
    </location>
</feature>
<name>A0A9X2TCQ3_9BACT</name>
<protein>
    <submittedName>
        <fullName evidence="3">Gas vesicle protein</fullName>
    </submittedName>
</protein>
<keyword evidence="1" id="KW-0175">Coiled coil</keyword>
<proteinExistence type="predicted"/>
<keyword evidence="2" id="KW-0472">Membrane</keyword>
<dbReference type="AlphaFoldDB" id="A0A9X2TCQ3"/>
<organism evidence="3 4">
    <name type="scientific">Salinibacter ruber</name>
    <dbReference type="NCBI Taxonomy" id="146919"/>
    <lineage>
        <taxon>Bacteria</taxon>
        <taxon>Pseudomonadati</taxon>
        <taxon>Rhodothermota</taxon>
        <taxon>Rhodothermia</taxon>
        <taxon>Rhodothermales</taxon>
        <taxon>Salinibacteraceae</taxon>
        <taxon>Salinibacter</taxon>
    </lineage>
</organism>
<keyword evidence="2" id="KW-1133">Transmembrane helix</keyword>
<comment type="caution">
    <text evidence="3">The sequence shown here is derived from an EMBL/GenBank/DDBJ whole genome shotgun (WGS) entry which is preliminary data.</text>
</comment>